<evidence type="ECO:0000256" key="3">
    <source>
        <dbReference type="ARBA" id="ARBA00022723"/>
    </source>
</evidence>
<dbReference type="Pfam" id="PF00266">
    <property type="entry name" value="Aminotran_5"/>
    <property type="match status" value="1"/>
</dbReference>
<dbReference type="SUPFAM" id="SSF53383">
    <property type="entry name" value="PLP-dependent transferases"/>
    <property type="match status" value="1"/>
</dbReference>
<name>A0A9E2KDK7_9FIRM</name>
<keyword evidence="3" id="KW-0479">Metal-binding</keyword>
<reference evidence="9" key="2">
    <citation type="submission" date="2021-04" db="EMBL/GenBank/DDBJ databases">
        <authorList>
            <person name="Gilroy R."/>
        </authorList>
    </citation>
    <scope>NUCLEOTIDE SEQUENCE</scope>
    <source>
        <strain evidence="9">B5-657</strain>
    </source>
</reference>
<feature type="domain" description="Aminotransferase class V" evidence="8">
    <location>
        <begin position="2"/>
        <end position="360"/>
    </location>
</feature>
<dbReference type="Proteomes" id="UP000824229">
    <property type="component" value="Unassembled WGS sequence"/>
</dbReference>
<dbReference type="AlphaFoldDB" id="A0A9E2KDK7"/>
<dbReference type="PIRSF" id="PIRSF005572">
    <property type="entry name" value="NifS"/>
    <property type="match status" value="1"/>
</dbReference>
<dbReference type="InterPro" id="IPR020578">
    <property type="entry name" value="Aminotrans_V_PyrdxlP_BS"/>
</dbReference>
<evidence type="ECO:0000256" key="2">
    <source>
        <dbReference type="ARBA" id="ARBA00006490"/>
    </source>
</evidence>
<dbReference type="PANTHER" id="PTHR11601">
    <property type="entry name" value="CYSTEINE DESULFURYLASE FAMILY MEMBER"/>
    <property type="match status" value="1"/>
</dbReference>
<comment type="cofactor">
    <cofactor evidence="1 7">
        <name>pyridoxal 5'-phosphate</name>
        <dbReference type="ChEBI" id="CHEBI:597326"/>
    </cofactor>
</comment>
<dbReference type="InterPro" id="IPR015422">
    <property type="entry name" value="PyrdxlP-dep_Trfase_small"/>
</dbReference>
<protein>
    <submittedName>
        <fullName evidence="9">Cysteine desulfurase</fullName>
    </submittedName>
</protein>
<gene>
    <name evidence="9" type="ORF">H9872_08440</name>
</gene>
<keyword evidence="6" id="KW-0411">Iron-sulfur</keyword>
<dbReference type="GO" id="GO:0003824">
    <property type="term" value="F:catalytic activity"/>
    <property type="evidence" value="ECO:0007669"/>
    <property type="project" value="UniProtKB-ARBA"/>
</dbReference>
<dbReference type="Gene3D" id="3.40.640.10">
    <property type="entry name" value="Type I PLP-dependent aspartate aminotransferase-like (Major domain)"/>
    <property type="match status" value="1"/>
</dbReference>
<evidence type="ECO:0000313" key="9">
    <source>
        <dbReference type="EMBL" id="MBU3804772.1"/>
    </source>
</evidence>
<evidence type="ECO:0000256" key="5">
    <source>
        <dbReference type="ARBA" id="ARBA00023004"/>
    </source>
</evidence>
<dbReference type="PANTHER" id="PTHR11601:SF50">
    <property type="entry name" value="CYSTEINE DESULFURASE ISCS 2-RELATED"/>
    <property type="match status" value="1"/>
</dbReference>
<comment type="caution">
    <text evidence="9">The sequence shown here is derived from an EMBL/GenBank/DDBJ whole genome shotgun (WGS) entry which is preliminary data.</text>
</comment>
<dbReference type="InterPro" id="IPR015421">
    <property type="entry name" value="PyrdxlP-dep_Trfase_major"/>
</dbReference>
<proteinExistence type="inferred from homology"/>
<dbReference type="EMBL" id="JAHLFQ010000198">
    <property type="protein sequence ID" value="MBU3804772.1"/>
    <property type="molecule type" value="Genomic_DNA"/>
</dbReference>
<dbReference type="PROSITE" id="PS00595">
    <property type="entry name" value="AA_TRANSFER_CLASS_5"/>
    <property type="match status" value="1"/>
</dbReference>
<accession>A0A9E2KDK7</accession>
<evidence type="ECO:0000259" key="8">
    <source>
        <dbReference type="Pfam" id="PF00266"/>
    </source>
</evidence>
<keyword evidence="4" id="KW-0663">Pyridoxal phosphate</keyword>
<evidence type="ECO:0000256" key="7">
    <source>
        <dbReference type="RuleBase" id="RU004504"/>
    </source>
</evidence>
<evidence type="ECO:0000313" key="10">
    <source>
        <dbReference type="Proteomes" id="UP000824229"/>
    </source>
</evidence>
<comment type="similarity">
    <text evidence="2">Belongs to the class-V pyridoxal-phosphate-dependent aminotransferase family. NifS/IscS subfamily.</text>
</comment>
<sequence>MIYLDYAADSPVCDEVLEVFTKASHTYFANPNANHILGKEAKACLEKTTDEIAAMFKVKPQEIIYTSGATESNNLAIKGVAEHYGRKGKHLITTYLEHSSVTGPMSYLQEKGYEVDFVDILPNGQVDIEHLKELLRTDTILVSIAYVDSELGVRQNINQIGELIKTYPNCLFHVDATQAVGKLPIDTTYIDLMTFTAHKIYGLHGIGALIKKEKIFLTPSIHGGVSTTPFRSGTPSLALILSMKKALELAFAGESSHYEKVQAFNQLIREKLAHYPNVLINSSDKAVPYILNISLKGIKASDFQVKLAEKGIYISTKSACTTPNTPSRPVMALTRDRKRALSTLRISLSHLTTSEEIKTFLEVFDTCYQELSK</sequence>
<dbReference type="GO" id="GO:0051536">
    <property type="term" value="F:iron-sulfur cluster binding"/>
    <property type="evidence" value="ECO:0007669"/>
    <property type="project" value="UniProtKB-KW"/>
</dbReference>
<dbReference type="GO" id="GO:0046872">
    <property type="term" value="F:metal ion binding"/>
    <property type="evidence" value="ECO:0007669"/>
    <property type="project" value="UniProtKB-KW"/>
</dbReference>
<dbReference type="InterPro" id="IPR000192">
    <property type="entry name" value="Aminotrans_V_dom"/>
</dbReference>
<organism evidence="9 10">
    <name type="scientific">Candidatus Cellulosilyticum pullistercoris</name>
    <dbReference type="NCBI Taxonomy" id="2838521"/>
    <lineage>
        <taxon>Bacteria</taxon>
        <taxon>Bacillati</taxon>
        <taxon>Bacillota</taxon>
        <taxon>Clostridia</taxon>
        <taxon>Lachnospirales</taxon>
        <taxon>Cellulosilyticaceae</taxon>
        <taxon>Cellulosilyticum</taxon>
    </lineage>
</organism>
<reference evidence="9" key="1">
    <citation type="journal article" date="2021" name="PeerJ">
        <title>Extensive microbial diversity within the chicken gut microbiome revealed by metagenomics and culture.</title>
        <authorList>
            <person name="Gilroy R."/>
            <person name="Ravi A."/>
            <person name="Getino M."/>
            <person name="Pursley I."/>
            <person name="Horton D.L."/>
            <person name="Alikhan N.F."/>
            <person name="Baker D."/>
            <person name="Gharbi K."/>
            <person name="Hall N."/>
            <person name="Watson M."/>
            <person name="Adriaenssens E.M."/>
            <person name="Foster-Nyarko E."/>
            <person name="Jarju S."/>
            <person name="Secka A."/>
            <person name="Antonio M."/>
            <person name="Oren A."/>
            <person name="Chaudhuri R.R."/>
            <person name="La Ragione R."/>
            <person name="Hildebrand F."/>
            <person name="Pallen M.J."/>
        </authorList>
    </citation>
    <scope>NUCLEOTIDE SEQUENCE</scope>
    <source>
        <strain evidence="9">B5-657</strain>
    </source>
</reference>
<keyword evidence="5" id="KW-0408">Iron</keyword>
<evidence type="ECO:0000256" key="6">
    <source>
        <dbReference type="ARBA" id="ARBA00023014"/>
    </source>
</evidence>
<dbReference type="InterPro" id="IPR015424">
    <property type="entry name" value="PyrdxlP-dep_Trfase"/>
</dbReference>
<dbReference type="Gene3D" id="3.90.1150.10">
    <property type="entry name" value="Aspartate Aminotransferase, domain 1"/>
    <property type="match status" value="1"/>
</dbReference>
<dbReference type="InterPro" id="IPR016454">
    <property type="entry name" value="Cysteine_dSase"/>
</dbReference>
<evidence type="ECO:0000256" key="1">
    <source>
        <dbReference type="ARBA" id="ARBA00001933"/>
    </source>
</evidence>
<evidence type="ECO:0000256" key="4">
    <source>
        <dbReference type="ARBA" id="ARBA00022898"/>
    </source>
</evidence>